<evidence type="ECO:0000256" key="1">
    <source>
        <dbReference type="SAM" id="MobiDB-lite"/>
    </source>
</evidence>
<reference evidence="2" key="1">
    <citation type="journal article" date="2014" name="BMC Genomics">
        <title>Characterizing the developmental transcriptome of the oriental fruit fly, Bactrocera dorsalis (Diptera: Tephritidae) through comparative genomic analysis with Drosophila melanogaster utilizing modENCODE datasets.</title>
        <authorList>
            <person name="Geib S.M."/>
            <person name="Calla B."/>
            <person name="Hall B."/>
            <person name="Hou S."/>
            <person name="Manoukis N.C."/>
        </authorList>
    </citation>
    <scope>NUCLEOTIDE SEQUENCE</scope>
    <source>
        <strain evidence="2">Punador</strain>
    </source>
</reference>
<dbReference type="OrthoDB" id="8019688at2759"/>
<evidence type="ECO:0000313" key="2">
    <source>
        <dbReference type="EMBL" id="JAC53907.1"/>
    </source>
</evidence>
<protein>
    <submittedName>
        <fullName evidence="2">Uncharacterized protein</fullName>
    </submittedName>
</protein>
<dbReference type="AlphaFoldDB" id="A0A034WHT6"/>
<feature type="region of interest" description="Disordered" evidence="1">
    <location>
        <begin position="46"/>
        <end position="73"/>
    </location>
</feature>
<dbReference type="EMBL" id="GAKP01005045">
    <property type="protein sequence ID" value="JAC53907.1"/>
    <property type="molecule type" value="Transcribed_RNA"/>
</dbReference>
<feature type="non-terminal residue" evidence="2">
    <location>
        <position position="1"/>
    </location>
</feature>
<accession>A0A034WHT6</accession>
<name>A0A034WHT6_BACDO</name>
<sequence length="123" mass="13356">SISIDFNKSRRTFLFKLSKMANKCIFLFVCLCSIALIAALPLQEDSKVPQEGQPPVLARHVRSPDGGSVGVDVNQDSASAHYNQNIYTSDDGNFKVDAAAQASHNFHTNDNSYSGAISGSFSW</sequence>
<proteinExistence type="predicted"/>
<organism evidence="2">
    <name type="scientific">Bactrocera dorsalis</name>
    <name type="common">Oriental fruit fly</name>
    <name type="synonym">Dacus dorsalis</name>
    <dbReference type="NCBI Taxonomy" id="27457"/>
    <lineage>
        <taxon>Eukaryota</taxon>
        <taxon>Metazoa</taxon>
        <taxon>Ecdysozoa</taxon>
        <taxon>Arthropoda</taxon>
        <taxon>Hexapoda</taxon>
        <taxon>Insecta</taxon>
        <taxon>Pterygota</taxon>
        <taxon>Neoptera</taxon>
        <taxon>Endopterygota</taxon>
        <taxon>Diptera</taxon>
        <taxon>Brachycera</taxon>
        <taxon>Muscomorpha</taxon>
        <taxon>Tephritoidea</taxon>
        <taxon>Tephritidae</taxon>
        <taxon>Bactrocera</taxon>
        <taxon>Bactrocera</taxon>
    </lineage>
</organism>